<keyword evidence="2" id="KW-1185">Reference proteome</keyword>
<accession>A0ABY2F7Y4</accession>
<evidence type="ECO:0000313" key="2">
    <source>
        <dbReference type="Proteomes" id="UP000295060"/>
    </source>
</evidence>
<proteinExistence type="predicted"/>
<sequence length="176" mass="19870">MSDDAPQFTGITRYHDPGGRFSFRYPWDWSTESLDEGRDGVMLTPEANDPGTYVAAWVSRLPTVVSADDLPELRDAFDSGLGSLPELHVLEAHEDAVGGAVTVTRAVMFRDAEHIRQRCIRSLWAGETQLIFVYQGATPRAYEYWLSMGNYCWATLELAEEIWYSADPELSRSRQS</sequence>
<dbReference type="EMBL" id="SODU01000004">
    <property type="protein sequence ID" value="TDW84426.1"/>
    <property type="molecule type" value="Genomic_DNA"/>
</dbReference>
<name>A0ABY2F7Y4_9ACTN</name>
<dbReference type="Proteomes" id="UP000295060">
    <property type="component" value="Unassembled WGS sequence"/>
</dbReference>
<organism evidence="1 2">
    <name type="scientific">Kribbella pratensis</name>
    <dbReference type="NCBI Taxonomy" id="2512112"/>
    <lineage>
        <taxon>Bacteria</taxon>
        <taxon>Bacillati</taxon>
        <taxon>Actinomycetota</taxon>
        <taxon>Actinomycetes</taxon>
        <taxon>Propionibacteriales</taxon>
        <taxon>Kribbellaceae</taxon>
        <taxon>Kribbella</taxon>
    </lineage>
</organism>
<gene>
    <name evidence="1" type="ORF">EV137_7239</name>
</gene>
<comment type="caution">
    <text evidence="1">The sequence shown here is derived from an EMBL/GenBank/DDBJ whole genome shotgun (WGS) entry which is preliminary data.</text>
</comment>
<dbReference type="RefSeq" id="WP_134132558.1">
    <property type="nucleotide sequence ID" value="NZ_SODU01000004.1"/>
</dbReference>
<evidence type="ECO:0008006" key="3">
    <source>
        <dbReference type="Google" id="ProtNLM"/>
    </source>
</evidence>
<evidence type="ECO:0000313" key="1">
    <source>
        <dbReference type="EMBL" id="TDW84426.1"/>
    </source>
</evidence>
<protein>
    <recommendedName>
        <fullName evidence="3">DUF1795 domain-containing protein</fullName>
    </recommendedName>
</protein>
<reference evidence="1 2" key="1">
    <citation type="submission" date="2019-03" db="EMBL/GenBank/DDBJ databases">
        <title>Genomic Encyclopedia of Type Strains, Phase III (KMG-III): the genomes of soil and plant-associated and newly described type strains.</title>
        <authorList>
            <person name="Whitman W."/>
        </authorList>
    </citation>
    <scope>NUCLEOTIDE SEQUENCE [LARGE SCALE GENOMIC DNA]</scope>
    <source>
        <strain evidence="1 2">VKMAc-2574</strain>
    </source>
</reference>